<reference evidence="1 2" key="1">
    <citation type="submission" date="2020-01" db="EMBL/GenBank/DDBJ databases">
        <title>Sulfitobacter sediminilitoris sp. nov., isolated from a tidal flat.</title>
        <authorList>
            <person name="Park S."/>
            <person name="Yoon J.-H."/>
        </authorList>
    </citation>
    <scope>NUCLEOTIDE SEQUENCE [LARGE SCALE GENOMIC DNA]</scope>
    <source>
        <strain evidence="1 2">JBTF-M27</strain>
    </source>
</reference>
<gene>
    <name evidence="1" type="ORF">GV827_15880</name>
</gene>
<dbReference type="EMBL" id="JAABNT010000010">
    <property type="protein sequence ID" value="NEK23875.1"/>
    <property type="molecule type" value="Genomic_DNA"/>
</dbReference>
<organism evidence="1 2">
    <name type="scientific">Sulfitobacter sediminilitoris</name>
    <dbReference type="NCBI Taxonomy" id="2698830"/>
    <lineage>
        <taxon>Bacteria</taxon>
        <taxon>Pseudomonadati</taxon>
        <taxon>Pseudomonadota</taxon>
        <taxon>Alphaproteobacteria</taxon>
        <taxon>Rhodobacterales</taxon>
        <taxon>Roseobacteraceae</taxon>
        <taxon>Sulfitobacter</taxon>
    </lineage>
</organism>
<protein>
    <submittedName>
        <fullName evidence="1">Uncharacterized protein</fullName>
    </submittedName>
</protein>
<dbReference type="RefSeq" id="WP_164354792.1">
    <property type="nucleotide sequence ID" value="NZ_JAABNT010000010.1"/>
</dbReference>
<keyword evidence="2" id="KW-1185">Reference proteome</keyword>
<sequence length="53" mass="5584">MTQRNNTRAIAALRDLLGARLSTGESIREIHGRDEAGLIAPIVGHVGTAISTC</sequence>
<evidence type="ECO:0000313" key="2">
    <source>
        <dbReference type="Proteomes" id="UP000468591"/>
    </source>
</evidence>
<comment type="caution">
    <text evidence="1">The sequence shown here is derived from an EMBL/GenBank/DDBJ whole genome shotgun (WGS) entry which is preliminary data.</text>
</comment>
<dbReference type="Proteomes" id="UP000468591">
    <property type="component" value="Unassembled WGS sequence"/>
</dbReference>
<proteinExistence type="predicted"/>
<dbReference type="AlphaFoldDB" id="A0A6P0CFK2"/>
<evidence type="ECO:0000313" key="1">
    <source>
        <dbReference type="EMBL" id="NEK23875.1"/>
    </source>
</evidence>
<name>A0A6P0CFK2_9RHOB</name>
<accession>A0A6P0CFK2</accession>